<dbReference type="Gene3D" id="3.40.33.10">
    <property type="entry name" value="CAP"/>
    <property type="match status" value="1"/>
</dbReference>
<dbReference type="Pfam" id="PF00188">
    <property type="entry name" value="CAP"/>
    <property type="match status" value="1"/>
</dbReference>
<dbReference type="InterPro" id="IPR014044">
    <property type="entry name" value="CAP_dom"/>
</dbReference>
<dbReference type="PANTHER" id="PTHR31157:SF1">
    <property type="entry name" value="SCP DOMAIN-CONTAINING PROTEIN"/>
    <property type="match status" value="1"/>
</dbReference>
<accession>A0ABW6KBU0</accession>
<feature type="chain" id="PRO_5045498519" evidence="1">
    <location>
        <begin position="24"/>
        <end position="411"/>
    </location>
</feature>
<feature type="domain" description="CAP-associated" evidence="3">
    <location>
        <begin position="138"/>
        <end position="270"/>
    </location>
</feature>
<gene>
    <name evidence="4" type="ORF">ACFYKX_14000</name>
</gene>
<dbReference type="InterPro" id="IPR035940">
    <property type="entry name" value="CAP_sf"/>
</dbReference>
<feature type="signal peptide" evidence="1">
    <location>
        <begin position="1"/>
        <end position="23"/>
    </location>
</feature>
<dbReference type="Pfam" id="PF14504">
    <property type="entry name" value="CAP_assoc_N"/>
    <property type="match status" value="1"/>
</dbReference>
<dbReference type="InterPro" id="IPR029410">
    <property type="entry name" value="CAP_assoc"/>
</dbReference>
<feature type="domain" description="SCP" evidence="2">
    <location>
        <begin position="290"/>
        <end position="407"/>
    </location>
</feature>
<dbReference type="EMBL" id="JBIACK010000006">
    <property type="protein sequence ID" value="MFE8701713.1"/>
    <property type="molecule type" value="Genomic_DNA"/>
</dbReference>
<evidence type="ECO:0000259" key="2">
    <source>
        <dbReference type="Pfam" id="PF00188"/>
    </source>
</evidence>
<comment type="caution">
    <text evidence="4">The sequence shown here is derived from an EMBL/GenBank/DDBJ whole genome shotgun (WGS) entry which is preliminary data.</text>
</comment>
<dbReference type="PANTHER" id="PTHR31157">
    <property type="entry name" value="SCP DOMAIN-CONTAINING PROTEIN"/>
    <property type="match status" value="1"/>
</dbReference>
<evidence type="ECO:0000313" key="4">
    <source>
        <dbReference type="EMBL" id="MFE8701713.1"/>
    </source>
</evidence>
<reference evidence="4 5" key="1">
    <citation type="submission" date="2024-08" db="EMBL/GenBank/DDBJ databases">
        <title>Two novel Cytobacillus novel species.</title>
        <authorList>
            <person name="Liu G."/>
        </authorList>
    </citation>
    <scope>NUCLEOTIDE SEQUENCE [LARGE SCALE GENOMIC DNA]</scope>
    <source>
        <strain evidence="4 5">FJAT-54145</strain>
    </source>
</reference>
<dbReference type="Proteomes" id="UP001601059">
    <property type="component" value="Unassembled WGS sequence"/>
</dbReference>
<dbReference type="SUPFAM" id="SSF55797">
    <property type="entry name" value="PR-1-like"/>
    <property type="match status" value="1"/>
</dbReference>
<evidence type="ECO:0000313" key="5">
    <source>
        <dbReference type="Proteomes" id="UP001601059"/>
    </source>
</evidence>
<evidence type="ECO:0000259" key="3">
    <source>
        <dbReference type="Pfam" id="PF14504"/>
    </source>
</evidence>
<protein>
    <submittedName>
        <fullName evidence="4">CAP-associated domain-containing protein</fullName>
    </submittedName>
</protein>
<proteinExistence type="predicted"/>
<keyword evidence="5" id="KW-1185">Reference proteome</keyword>
<dbReference type="RefSeq" id="WP_389361682.1">
    <property type="nucleotide sequence ID" value="NZ_JBIACK010000006.1"/>
</dbReference>
<organism evidence="4 5">
    <name type="scientific">Cytobacillus spartinae</name>
    <dbReference type="NCBI Taxonomy" id="3299023"/>
    <lineage>
        <taxon>Bacteria</taxon>
        <taxon>Bacillati</taxon>
        <taxon>Bacillota</taxon>
        <taxon>Bacilli</taxon>
        <taxon>Bacillales</taxon>
        <taxon>Bacillaceae</taxon>
        <taxon>Cytobacillus</taxon>
    </lineage>
</organism>
<sequence length="411" mass="46844">MMKRIAITTITATMILLIFFSYANNEAKAAENCTGITTNTKIWWDGVELRVGQIGRLEVLKDTDLYKLEDNQETYSRTLKAGEKYRIYAFKPGRLSVGGGYYVDRDSRVHYETPSKSKLALVACKKQEAEMSALSIKIGESKSSIEQKLGQAKRTSLNEYGINWNTHHNQYDHFYMVGYERDKVIQIYSNDESLYVNGVHKGLSGKEVVSLLGSPIKGIIKGNVNYLITNNEEEQTFYKSGNYITVFYDIHKGSKVTGIQVVTSSLEQKKDGRFGNQSFPLQQAFELQMFDLINAARVDNGLSPLNWGEEARSSSRKHSKDMAINNYFNHTNLQNESPFDRMDKEGIRYWAAGENLAMGHPSSIFAHEALMNSIGHRKNILQEEFTHVGVGVQFQQDTQRPYYTQNYFKPF</sequence>
<evidence type="ECO:0000256" key="1">
    <source>
        <dbReference type="SAM" id="SignalP"/>
    </source>
</evidence>
<name>A0ABW6KBU0_9BACI</name>
<dbReference type="CDD" id="cd05379">
    <property type="entry name" value="CAP_bacterial"/>
    <property type="match status" value="1"/>
</dbReference>
<keyword evidence="1" id="KW-0732">Signal</keyword>